<evidence type="ECO:0008006" key="4">
    <source>
        <dbReference type="Google" id="ProtNLM"/>
    </source>
</evidence>
<feature type="transmembrane region" description="Helical" evidence="1">
    <location>
        <begin position="96"/>
        <end position="129"/>
    </location>
</feature>
<keyword evidence="3" id="KW-1185">Reference proteome</keyword>
<protein>
    <recommendedName>
        <fullName evidence="4">Integral membrane protein</fullName>
    </recommendedName>
</protein>
<keyword evidence="1" id="KW-1133">Transmembrane helix</keyword>
<evidence type="ECO:0000313" key="2">
    <source>
        <dbReference type="EMBL" id="KEI45301.1"/>
    </source>
</evidence>
<proteinExistence type="predicted"/>
<dbReference type="RefSeq" id="WP_029719186.1">
    <property type="nucleotide sequence ID" value="NZ_JAJUIW010000009.1"/>
</dbReference>
<dbReference type="Proteomes" id="UP000031419">
    <property type="component" value="Unassembled WGS sequence"/>
</dbReference>
<dbReference type="STRING" id="28042.GU90_05860"/>
<dbReference type="eggNOG" id="ENOG502ZWB3">
    <property type="taxonomic scope" value="Bacteria"/>
</dbReference>
<keyword evidence="1" id="KW-0472">Membrane</keyword>
<keyword evidence="1" id="KW-0812">Transmembrane</keyword>
<organism evidence="2 3">
    <name type="scientific">Saccharopolyspora rectivirgula</name>
    <dbReference type="NCBI Taxonomy" id="28042"/>
    <lineage>
        <taxon>Bacteria</taxon>
        <taxon>Bacillati</taxon>
        <taxon>Actinomycetota</taxon>
        <taxon>Actinomycetes</taxon>
        <taxon>Pseudonocardiales</taxon>
        <taxon>Pseudonocardiaceae</taxon>
        <taxon>Saccharopolyspora</taxon>
    </lineage>
</organism>
<evidence type="ECO:0000256" key="1">
    <source>
        <dbReference type="SAM" id="Phobius"/>
    </source>
</evidence>
<accession>A0A073B161</accession>
<comment type="caution">
    <text evidence="2">The sequence shown here is derived from an EMBL/GenBank/DDBJ whole genome shotgun (WGS) entry which is preliminary data.</text>
</comment>
<feature type="transmembrane region" description="Helical" evidence="1">
    <location>
        <begin position="61"/>
        <end position="84"/>
    </location>
</feature>
<evidence type="ECO:0000313" key="3">
    <source>
        <dbReference type="Proteomes" id="UP000031419"/>
    </source>
</evidence>
<name>A0A073B161_9PSEU</name>
<gene>
    <name evidence="2" type="ORF">GU90_05860</name>
</gene>
<dbReference type="AlphaFoldDB" id="A0A073B161"/>
<reference evidence="2 3" key="1">
    <citation type="submission" date="2014-06" db="EMBL/GenBank/DDBJ databases">
        <title>Saccharopolyspora rectivirgula DSM-43113 Genome sequencing.</title>
        <authorList>
            <person name="Barrera C."/>
            <person name="Millon L."/>
            <person name="Rognon B."/>
            <person name="Zaugg C."/>
            <person name="Monod M."/>
        </authorList>
    </citation>
    <scope>NUCLEOTIDE SEQUENCE [LARGE SCALE GENOMIC DNA]</scope>
    <source>
        <strain evidence="2 3">DSM 43113</strain>
    </source>
</reference>
<sequence length="142" mass="15551">MTAAPRPPRQLVLAVVLWWIVALFLLLQTGLMWAGRAELPQQVLESGLVAPEEATSRAERLLWTNTALAVLFAAAYFGFGALLFRQQHWARIALSVVALCHLVMVLGTGAVFSVQAVVLVIGVLAAVFLWQRASTDWLTGER</sequence>
<dbReference type="EMBL" id="JNVU01000014">
    <property type="protein sequence ID" value="KEI45301.1"/>
    <property type="molecule type" value="Genomic_DNA"/>
</dbReference>